<evidence type="ECO:0000256" key="2">
    <source>
        <dbReference type="SAM" id="SignalP"/>
    </source>
</evidence>
<keyword evidence="4" id="KW-1185">Reference proteome</keyword>
<proteinExistence type="predicted"/>
<keyword evidence="1" id="KW-0812">Transmembrane</keyword>
<gene>
    <name evidence="3" type="ORF">EPUS_05926</name>
</gene>
<organism evidence="3 4">
    <name type="scientific">Endocarpon pusillum (strain Z07020 / HMAS-L-300199)</name>
    <name type="common">Lichen-forming fungus</name>
    <dbReference type="NCBI Taxonomy" id="1263415"/>
    <lineage>
        <taxon>Eukaryota</taxon>
        <taxon>Fungi</taxon>
        <taxon>Dikarya</taxon>
        <taxon>Ascomycota</taxon>
        <taxon>Pezizomycotina</taxon>
        <taxon>Eurotiomycetes</taxon>
        <taxon>Chaetothyriomycetidae</taxon>
        <taxon>Verrucariales</taxon>
        <taxon>Verrucariaceae</taxon>
        <taxon>Endocarpon</taxon>
    </lineage>
</organism>
<dbReference type="eggNOG" id="ENOG502SQ4J">
    <property type="taxonomic scope" value="Eukaryota"/>
</dbReference>
<reference evidence="4" key="1">
    <citation type="journal article" date="2014" name="BMC Genomics">
        <title>Genome characteristics reveal the impact of lichenization on lichen-forming fungus Endocarpon pusillum Hedwig (Verrucariales, Ascomycota).</title>
        <authorList>
            <person name="Wang Y.-Y."/>
            <person name="Liu B."/>
            <person name="Zhang X.-Y."/>
            <person name="Zhou Q.-M."/>
            <person name="Zhang T."/>
            <person name="Li H."/>
            <person name="Yu Y.-F."/>
            <person name="Zhang X.-L."/>
            <person name="Hao X.-Y."/>
            <person name="Wang M."/>
            <person name="Wang L."/>
            <person name="Wei J.-C."/>
        </authorList>
    </citation>
    <scope>NUCLEOTIDE SEQUENCE [LARGE SCALE GENOMIC DNA]</scope>
    <source>
        <strain evidence="4">Z07020 / HMAS-L-300199</strain>
    </source>
</reference>
<feature type="chain" id="PRO_5004612496" evidence="2">
    <location>
        <begin position="25"/>
        <end position="355"/>
    </location>
</feature>
<feature type="signal peptide" evidence="2">
    <location>
        <begin position="1"/>
        <end position="24"/>
    </location>
</feature>
<keyword evidence="1" id="KW-0472">Membrane</keyword>
<dbReference type="RefSeq" id="XP_007800495.1">
    <property type="nucleotide sequence ID" value="XM_007802304.1"/>
</dbReference>
<evidence type="ECO:0000313" key="3">
    <source>
        <dbReference type="EMBL" id="ERF73914.1"/>
    </source>
</evidence>
<feature type="transmembrane region" description="Helical" evidence="1">
    <location>
        <begin position="215"/>
        <end position="235"/>
    </location>
</feature>
<dbReference type="GeneID" id="19240873"/>
<dbReference type="EMBL" id="KE720914">
    <property type="protein sequence ID" value="ERF73914.1"/>
    <property type="molecule type" value="Genomic_DNA"/>
</dbReference>
<accession>U1HWW9</accession>
<feature type="transmembrane region" description="Helical" evidence="1">
    <location>
        <begin position="285"/>
        <end position="313"/>
    </location>
</feature>
<sequence length="355" mass="39445">MPAYASLVLTFSFILITQISFTSADWDNQLLEKFFPGYNDGFQRILRENCSEQYADYLVNKDNSIKVDSILRGFGLDRPHSPVVECILNAAPEFVKSKMASAQVLLGLTPTILATLGSSPLETAMLAIVARRPLLALFLAAGSPSVFAFRSFEYTKAIEDLPERHIDRPRFLLRAHKVVAILQYLLAAASIANVGELAYRLGALVIVTITPSKEYIVALWAFLGMIIHVLGVLTLRLRIEMTSKTTENGNAHRHPHTLNLVTSQSELLARQEAIRMTILPESWKFFLASWVTSTFTACHIIFGTLVFSTMLFISVTDSLIVIARLMASVIACRIILNSELTTLPKAIEVENRGRS</sequence>
<protein>
    <submittedName>
        <fullName evidence="3">Uncharacterized protein</fullName>
    </submittedName>
</protein>
<dbReference type="OrthoDB" id="3009728at2759"/>
<keyword evidence="1" id="KW-1133">Transmembrane helix</keyword>
<name>U1HWW9_ENDPU</name>
<keyword evidence="2" id="KW-0732">Signal</keyword>
<evidence type="ECO:0000313" key="4">
    <source>
        <dbReference type="Proteomes" id="UP000019373"/>
    </source>
</evidence>
<feature type="transmembrane region" description="Helical" evidence="1">
    <location>
        <begin position="319"/>
        <end position="336"/>
    </location>
</feature>
<dbReference type="Proteomes" id="UP000019373">
    <property type="component" value="Unassembled WGS sequence"/>
</dbReference>
<evidence type="ECO:0000256" key="1">
    <source>
        <dbReference type="SAM" id="Phobius"/>
    </source>
</evidence>
<dbReference type="AlphaFoldDB" id="U1HWW9"/>
<dbReference type="HOGENOM" id="CLU_057711_1_0_1"/>
<dbReference type="OMA" id="TTWLREY"/>
<feature type="transmembrane region" description="Helical" evidence="1">
    <location>
        <begin position="173"/>
        <end position="195"/>
    </location>
</feature>